<dbReference type="KEGG" id="pmrn:116944067"/>
<dbReference type="Proteomes" id="UP001318040">
    <property type="component" value="Chromosome 20"/>
</dbReference>
<dbReference type="InterPro" id="IPR019314">
    <property type="entry name" value="BORCS6"/>
</dbReference>
<dbReference type="RefSeq" id="XP_032813363.1">
    <property type="nucleotide sequence ID" value="XM_032957472.1"/>
</dbReference>
<evidence type="ECO:0000313" key="3">
    <source>
        <dbReference type="Proteomes" id="UP001318040"/>
    </source>
</evidence>
<evidence type="ECO:0000313" key="4">
    <source>
        <dbReference type="RefSeq" id="XP_032813362.1"/>
    </source>
</evidence>
<dbReference type="PANTHER" id="PTHR13440">
    <property type="entry name" value="BLOC-1 RELATED COMPLEX SUBUNIT 6"/>
    <property type="match status" value="1"/>
</dbReference>
<dbReference type="AlphaFoldDB" id="A0AAJ7TB43"/>
<keyword evidence="3" id="KW-1185">Reference proteome</keyword>
<evidence type="ECO:0000256" key="1">
    <source>
        <dbReference type="SAM" id="MobiDB-lite"/>
    </source>
</evidence>
<organism evidence="3 4">
    <name type="scientific">Petromyzon marinus</name>
    <name type="common">Sea lamprey</name>
    <dbReference type="NCBI Taxonomy" id="7757"/>
    <lineage>
        <taxon>Eukaryota</taxon>
        <taxon>Metazoa</taxon>
        <taxon>Chordata</taxon>
        <taxon>Craniata</taxon>
        <taxon>Vertebrata</taxon>
        <taxon>Cyclostomata</taxon>
        <taxon>Hyperoartia</taxon>
        <taxon>Petromyzontiformes</taxon>
        <taxon>Petromyzontidae</taxon>
        <taxon>Petromyzon</taxon>
    </lineage>
</organism>
<dbReference type="PANTHER" id="PTHR13440:SF7">
    <property type="entry name" value="BLOC-1 RELATED COMPLEX SUBUNIT 6"/>
    <property type="match status" value="1"/>
</dbReference>
<evidence type="ECO:0000313" key="5">
    <source>
        <dbReference type="RefSeq" id="XP_032813363.1"/>
    </source>
</evidence>
<dbReference type="Pfam" id="PF10157">
    <property type="entry name" value="BORCS6"/>
    <property type="match status" value="1"/>
</dbReference>
<evidence type="ECO:0000259" key="2">
    <source>
        <dbReference type="Pfam" id="PF10157"/>
    </source>
</evidence>
<feature type="compositionally biased region" description="Low complexity" evidence="1">
    <location>
        <begin position="81"/>
        <end position="94"/>
    </location>
</feature>
<dbReference type="InterPro" id="IPR046465">
    <property type="entry name" value="BORCS6_C"/>
</dbReference>
<dbReference type="RefSeq" id="XP_032813362.1">
    <property type="nucleotide sequence ID" value="XM_032957471.1"/>
</dbReference>
<feature type="compositionally biased region" description="Polar residues" evidence="1">
    <location>
        <begin position="110"/>
        <end position="125"/>
    </location>
</feature>
<feature type="region of interest" description="Disordered" evidence="1">
    <location>
        <begin position="34"/>
        <end position="148"/>
    </location>
</feature>
<dbReference type="GO" id="GO:0099078">
    <property type="term" value="C:BORC complex"/>
    <property type="evidence" value="ECO:0007669"/>
    <property type="project" value="TreeGrafter"/>
</dbReference>
<reference evidence="4 5" key="1">
    <citation type="submission" date="2025-04" db="UniProtKB">
        <authorList>
            <consortium name="RefSeq"/>
        </authorList>
    </citation>
    <scope>IDENTIFICATION</scope>
    <source>
        <tissue evidence="4 5">Sperm</tissue>
    </source>
</reference>
<sequence>MSRNEQSAADRGEQEECHDEAACGFIVTHHHHHRAASTEDNAGDMEEGLDTKSLDRGTGRLEEPRVGGMKDNMANRDTEPAGSADLAVPAAAAATTGGRDGVPSPEIAPSISTACVNTDTPTSEESNMDTEPKQEKTESVGLQSGPIKKCENLGRAGDENDVGLPGLTASLQGLSPGSFGSDDQEELHFNLAVNVETVSRATCHPVAQQRMCEINNAQRDEEYNTENVDHVSTPNTCGKEAVDQSIDTAFQSKSRNARCSLKLDLNNVTNLHESQSIASVECDILEVDSHNVSYQLKCPEGVDHDRLNHNMDTTAVATSEGVVCSVHPIEHEGNTRQISEPTVHIDEDKDNARSFANATKGHNNTTSAEATVALEINRGVKHSQTAQDVLQDRTGHTADNAHKVKEFESLGQAPLQSMYDSTDVAVADGSAERQGLGSVVCAGEDVAKWISPASRRLRINPFNNIPEAELNLEICENHFGESGHGPSSGVPGTRQQHIFPEVYVCSKGGAAAASAAPANTPRGMWRMQDSRSLDGISQLYVLGGARPKEGGRPDGRRATISSALELEGTVTHEGELTHFVADDLLQKIKLSSSRNLDDEAGGAVLRGFLTQRDIPPVDPAVLADLEAQARDLASNVDRMMKSLNTTIQNMTALSVGYIQTYRDSVDSLGESVDLSIKAMYTLMARTEELDKGMQPVHSLAKQIKDVKRLLDHLENLCK</sequence>
<dbReference type="GO" id="GO:0032418">
    <property type="term" value="P:lysosome localization"/>
    <property type="evidence" value="ECO:0007669"/>
    <property type="project" value="TreeGrafter"/>
</dbReference>
<accession>A0AAJ7TB43</accession>
<proteinExistence type="predicted"/>
<feature type="compositionally biased region" description="Basic and acidic residues" evidence="1">
    <location>
        <begin position="49"/>
        <end position="65"/>
    </location>
</feature>
<dbReference type="GeneID" id="116944067"/>
<gene>
    <name evidence="4 5" type="primary">LOC116944067</name>
</gene>
<name>A0AAJ7TB43_PETMA</name>
<protein>
    <submittedName>
        <fullName evidence="4 5">Uncharacterized protein LOC116944067 isoform X1</fullName>
    </submittedName>
</protein>
<feature type="domain" description="BLOC-1-related complex subunit 6 C-terminal helix" evidence="2">
    <location>
        <begin position="615"/>
        <end position="714"/>
    </location>
</feature>